<dbReference type="AlphaFoldDB" id="A0A822BSQ8"/>
<reference evidence="2" key="1">
    <citation type="submission" date="2021-02" db="EMBL/GenBank/DDBJ databases">
        <authorList>
            <person name="Nowell W R."/>
        </authorList>
    </citation>
    <scope>NUCLEOTIDE SEQUENCE</scope>
</reference>
<proteinExistence type="predicted"/>
<feature type="region of interest" description="Disordered" evidence="1">
    <location>
        <begin position="46"/>
        <end position="66"/>
    </location>
</feature>
<sequence>AQQHEEKLRQRAFCDQLTNQVKKWREKQLEVLEVRRKLEESKRQAELEKMRQENERSLKQRQQTKEKLAEYYSKKEEVRLMEHETEQKRLEEMQ</sequence>
<comment type="caution">
    <text evidence="2">The sequence shown here is derived from an EMBL/GenBank/DDBJ whole genome shotgun (WGS) entry which is preliminary data.</text>
</comment>
<gene>
    <name evidence="2" type="ORF">QYT958_LOCUS40507</name>
</gene>
<evidence type="ECO:0000256" key="1">
    <source>
        <dbReference type="SAM" id="MobiDB-lite"/>
    </source>
</evidence>
<dbReference type="Proteomes" id="UP000663848">
    <property type="component" value="Unassembled WGS sequence"/>
</dbReference>
<dbReference type="EMBL" id="CAJOBR010042036">
    <property type="protein sequence ID" value="CAF5028697.1"/>
    <property type="molecule type" value="Genomic_DNA"/>
</dbReference>
<evidence type="ECO:0000313" key="2">
    <source>
        <dbReference type="EMBL" id="CAF5028697.1"/>
    </source>
</evidence>
<organism evidence="2 3">
    <name type="scientific">Rotaria socialis</name>
    <dbReference type="NCBI Taxonomy" id="392032"/>
    <lineage>
        <taxon>Eukaryota</taxon>
        <taxon>Metazoa</taxon>
        <taxon>Spiralia</taxon>
        <taxon>Gnathifera</taxon>
        <taxon>Rotifera</taxon>
        <taxon>Eurotatoria</taxon>
        <taxon>Bdelloidea</taxon>
        <taxon>Philodinida</taxon>
        <taxon>Philodinidae</taxon>
        <taxon>Rotaria</taxon>
    </lineage>
</organism>
<evidence type="ECO:0000313" key="3">
    <source>
        <dbReference type="Proteomes" id="UP000663848"/>
    </source>
</evidence>
<feature type="non-terminal residue" evidence="2">
    <location>
        <position position="1"/>
    </location>
</feature>
<name>A0A822BSQ8_9BILA</name>
<feature type="non-terminal residue" evidence="2">
    <location>
        <position position="94"/>
    </location>
</feature>
<protein>
    <submittedName>
        <fullName evidence="2">Uncharacterized protein</fullName>
    </submittedName>
</protein>
<accession>A0A822BSQ8</accession>